<dbReference type="Proteomes" id="UP000483820">
    <property type="component" value="Chromosome X"/>
</dbReference>
<organism evidence="2 3">
    <name type="scientific">Caenorhabditis remanei</name>
    <name type="common">Caenorhabditis vulgaris</name>
    <dbReference type="NCBI Taxonomy" id="31234"/>
    <lineage>
        <taxon>Eukaryota</taxon>
        <taxon>Metazoa</taxon>
        <taxon>Ecdysozoa</taxon>
        <taxon>Nematoda</taxon>
        <taxon>Chromadorea</taxon>
        <taxon>Rhabditida</taxon>
        <taxon>Rhabditina</taxon>
        <taxon>Rhabditomorpha</taxon>
        <taxon>Rhabditoidea</taxon>
        <taxon>Rhabditidae</taxon>
        <taxon>Peloderinae</taxon>
        <taxon>Caenorhabditis</taxon>
    </lineage>
</organism>
<gene>
    <name evidence="2" type="ORF">GCK72_022311</name>
</gene>
<protein>
    <submittedName>
        <fullName evidence="2">Uncharacterized protein</fullName>
    </submittedName>
</protein>
<evidence type="ECO:0000256" key="1">
    <source>
        <dbReference type="SAM" id="Coils"/>
    </source>
</evidence>
<dbReference type="EMBL" id="WUAV01000006">
    <property type="protein sequence ID" value="KAF1745864.1"/>
    <property type="molecule type" value="Genomic_DNA"/>
</dbReference>
<keyword evidence="1" id="KW-0175">Coiled coil</keyword>
<evidence type="ECO:0000313" key="3">
    <source>
        <dbReference type="Proteomes" id="UP000483820"/>
    </source>
</evidence>
<proteinExistence type="predicted"/>
<dbReference type="CTD" id="78777403"/>
<name>A0A6A5FTH6_CAERE</name>
<dbReference type="RefSeq" id="XP_053578317.1">
    <property type="nucleotide sequence ID" value="XM_053734751.1"/>
</dbReference>
<comment type="caution">
    <text evidence="2">The sequence shown here is derived from an EMBL/GenBank/DDBJ whole genome shotgun (WGS) entry which is preliminary data.</text>
</comment>
<sequence>MSQHRRETPKQFKKKSEEDYQKELEALWKKVEETEEKDVEMREEERNMFEKTKEMEKAIAAQEEKIKIKKRELSDTTNALEKAMREIEDLNVTLNNEKNTKIAREKVSKEIVLSLDEEVNYYALQIIYLTKEVDQLLKKIKKAKSNNGGKGKTSD</sequence>
<reference evidence="2 3" key="1">
    <citation type="submission" date="2019-12" db="EMBL/GenBank/DDBJ databases">
        <title>Chromosome-level assembly of the Caenorhabditis remanei genome.</title>
        <authorList>
            <person name="Teterina A.A."/>
            <person name="Willis J.H."/>
            <person name="Phillips P.C."/>
        </authorList>
    </citation>
    <scope>NUCLEOTIDE SEQUENCE [LARGE SCALE GENOMIC DNA]</scope>
    <source>
        <strain evidence="2 3">PX506</strain>
        <tissue evidence="2">Whole organism</tissue>
    </source>
</reference>
<accession>A0A6A5FTH6</accession>
<evidence type="ECO:0000313" key="2">
    <source>
        <dbReference type="EMBL" id="KAF1745864.1"/>
    </source>
</evidence>
<dbReference type="GeneID" id="78777403"/>
<dbReference type="AlphaFoldDB" id="A0A6A5FTH6"/>
<dbReference type="KEGG" id="crq:GCK72_022311"/>
<feature type="coiled-coil region" evidence="1">
    <location>
        <begin position="17"/>
        <end position="100"/>
    </location>
</feature>